<evidence type="ECO:0008006" key="3">
    <source>
        <dbReference type="Google" id="ProtNLM"/>
    </source>
</evidence>
<organism evidence="1 2">
    <name type="scientific">Agaricus bisporus var. burnettii</name>
    <dbReference type="NCBI Taxonomy" id="192524"/>
    <lineage>
        <taxon>Eukaryota</taxon>
        <taxon>Fungi</taxon>
        <taxon>Dikarya</taxon>
        <taxon>Basidiomycota</taxon>
        <taxon>Agaricomycotina</taxon>
        <taxon>Agaricomycetes</taxon>
        <taxon>Agaricomycetidae</taxon>
        <taxon>Agaricales</taxon>
        <taxon>Agaricineae</taxon>
        <taxon>Agaricaceae</taxon>
        <taxon>Agaricus</taxon>
    </lineage>
</organism>
<proteinExistence type="predicted"/>
<gene>
    <name evidence="1" type="ORF">Agabi119p4_10246</name>
</gene>
<dbReference type="AlphaFoldDB" id="A0A8H7C208"/>
<comment type="caution">
    <text evidence="1">The sequence shown here is derived from an EMBL/GenBank/DDBJ whole genome shotgun (WGS) entry which is preliminary data.</text>
</comment>
<evidence type="ECO:0000313" key="1">
    <source>
        <dbReference type="EMBL" id="KAF7760837.1"/>
    </source>
</evidence>
<evidence type="ECO:0000313" key="2">
    <source>
        <dbReference type="Proteomes" id="UP000629468"/>
    </source>
</evidence>
<dbReference type="Gene3D" id="3.80.10.10">
    <property type="entry name" value="Ribonuclease Inhibitor"/>
    <property type="match status" value="1"/>
</dbReference>
<protein>
    <recommendedName>
        <fullName evidence="3">F-box domain-containing protein</fullName>
    </recommendedName>
</protein>
<dbReference type="InterPro" id="IPR032675">
    <property type="entry name" value="LRR_dom_sf"/>
</dbReference>
<name>A0A8H7C208_AGABI</name>
<dbReference type="Proteomes" id="UP000629468">
    <property type="component" value="Unassembled WGS sequence"/>
</dbReference>
<dbReference type="EMBL" id="JABXXO010000014">
    <property type="protein sequence ID" value="KAF7760837.1"/>
    <property type="molecule type" value="Genomic_DNA"/>
</dbReference>
<sequence length="421" mass="48489">MLPKSNHGYSLRPTTRLDAKLPTEIVLEIIEYVKEDHNLSSLYSYSLVSLDWLVAMRGTLFTEMRVNFDQLSKLICLLRSPCCSLTPHIRNLRVYHSPSWKEIDNHSDSIFCHKNFRHYAGRISKIVQLLPNVTQLYLQFFDFPSIRRKFRHKTYAAFDQIETLVLGFGICEALPFAIEEVLCSFPRIRKLECEGLCLIDADTSGFSKGLALQHPSAEYFPELTELSIANPTVDLVTVFNNCLSLRNVQRLTYEWASWGSPRDELEAVLTMLQLIGPSLAYLSFTQVSERIQEGNSRGWDFKHNTNLHTFVLQIYGASELDDIGEKLGTMTISNLRNLVFNINLFPIDVRTVLQHCHHLTQTFENSDDVYGGLEKLLCNVRAKAESETREEITQSLRNVLDPGGRRRWWERGILQIVISYY</sequence>
<accession>A0A8H7C208</accession>
<reference evidence="1 2" key="1">
    <citation type="journal article" name="Sci. Rep.">
        <title>Telomere-to-telomere assembled and centromere annotated genomes of the two main subspecies of the button mushroom Agaricus bisporus reveal especially polymorphic chromosome ends.</title>
        <authorList>
            <person name="Sonnenberg A.S.M."/>
            <person name="Sedaghat-Telgerd N."/>
            <person name="Lavrijssen B."/>
            <person name="Ohm R.A."/>
            <person name="Hendrickx P.M."/>
            <person name="Scholtmeijer K."/>
            <person name="Baars J.J.P."/>
            <person name="van Peer A."/>
        </authorList>
    </citation>
    <scope>NUCLEOTIDE SEQUENCE [LARGE SCALE GENOMIC DNA]</scope>
    <source>
        <strain evidence="1 2">H119_p4</strain>
    </source>
</reference>